<comment type="caution">
    <text evidence="2">The sequence shown here is derived from an EMBL/GenBank/DDBJ whole genome shotgun (WGS) entry which is preliminary data.</text>
</comment>
<sequence>MELEESEDNIFVDTANHWSRGWITTAYKQGLIYGYSDSVFGPDDLLTRTDGRYD</sequence>
<protein>
    <recommendedName>
        <fullName evidence="1">SLH domain-containing protein</fullName>
    </recommendedName>
</protein>
<gene>
    <name evidence="2" type="ORF">GCM10010917_19500</name>
</gene>
<dbReference type="InterPro" id="IPR001119">
    <property type="entry name" value="SLH_dom"/>
</dbReference>
<name>A0ABQ1G0H7_9BACL</name>
<accession>A0ABQ1G0H7</accession>
<dbReference type="EMBL" id="BMHF01000005">
    <property type="protein sequence ID" value="GGA34324.1"/>
    <property type="molecule type" value="Genomic_DNA"/>
</dbReference>
<dbReference type="RefSeq" id="WP_094094836.1">
    <property type="nucleotide sequence ID" value="NZ_BMHF01000005.1"/>
</dbReference>
<reference evidence="3" key="1">
    <citation type="journal article" date="2019" name="Int. J. Syst. Evol. Microbiol.">
        <title>The Global Catalogue of Microorganisms (GCM) 10K type strain sequencing project: providing services to taxonomists for standard genome sequencing and annotation.</title>
        <authorList>
            <consortium name="The Broad Institute Genomics Platform"/>
            <consortium name="The Broad Institute Genome Sequencing Center for Infectious Disease"/>
            <person name="Wu L."/>
            <person name="Ma J."/>
        </authorList>
    </citation>
    <scope>NUCLEOTIDE SEQUENCE [LARGE SCALE GENOMIC DNA]</scope>
    <source>
        <strain evidence="3">CGMCC 1.15044</strain>
    </source>
</reference>
<keyword evidence="3" id="KW-1185">Reference proteome</keyword>
<dbReference type="Pfam" id="PF00395">
    <property type="entry name" value="SLH"/>
    <property type="match status" value="1"/>
</dbReference>
<evidence type="ECO:0000313" key="2">
    <source>
        <dbReference type="EMBL" id="GGA34324.1"/>
    </source>
</evidence>
<dbReference type="Proteomes" id="UP000609323">
    <property type="component" value="Unassembled WGS sequence"/>
</dbReference>
<dbReference type="PROSITE" id="PS51272">
    <property type="entry name" value="SLH"/>
    <property type="match status" value="1"/>
</dbReference>
<organism evidence="2 3">
    <name type="scientific">Paenibacillus physcomitrellae</name>
    <dbReference type="NCBI Taxonomy" id="1619311"/>
    <lineage>
        <taxon>Bacteria</taxon>
        <taxon>Bacillati</taxon>
        <taxon>Bacillota</taxon>
        <taxon>Bacilli</taxon>
        <taxon>Bacillales</taxon>
        <taxon>Paenibacillaceae</taxon>
        <taxon>Paenibacillus</taxon>
    </lineage>
</organism>
<feature type="domain" description="SLH" evidence="1">
    <location>
        <begin position="6"/>
        <end position="54"/>
    </location>
</feature>
<evidence type="ECO:0000259" key="1">
    <source>
        <dbReference type="PROSITE" id="PS51272"/>
    </source>
</evidence>
<evidence type="ECO:0000313" key="3">
    <source>
        <dbReference type="Proteomes" id="UP000609323"/>
    </source>
</evidence>
<proteinExistence type="predicted"/>